<sequence>MMCDRGSYFRYPEICNFACDRGYELTLADSREIHCQTDATWSGNNAECIAVKCPDLSSPMNGRMACNSGSYFRYPEVCNFACNPGYKLTPTSSSARQCQADATWSGNNAECIGVQCPALFRPTNGRMSCNHGYSFRHPETCTFTCNHGYHLSSGSSSRTCRADRTWSGSAARCTGDRVLTQGWGTGIETFGPGSF</sequence>
<evidence type="ECO:0000313" key="4">
    <source>
        <dbReference type="Proteomes" id="UP000001554"/>
    </source>
</evidence>
<keyword evidence="2" id="KW-0768">Sushi</keyword>
<organism evidence="4 5">
    <name type="scientific">Branchiostoma floridae</name>
    <name type="common">Florida lancelet</name>
    <name type="synonym">Amphioxus</name>
    <dbReference type="NCBI Taxonomy" id="7739"/>
    <lineage>
        <taxon>Eukaryota</taxon>
        <taxon>Metazoa</taxon>
        <taxon>Chordata</taxon>
        <taxon>Cephalochordata</taxon>
        <taxon>Leptocardii</taxon>
        <taxon>Amphioxiformes</taxon>
        <taxon>Branchiostomatidae</taxon>
        <taxon>Branchiostoma</taxon>
    </lineage>
</organism>
<dbReference type="AlphaFoldDB" id="A0A9J7HFS3"/>
<dbReference type="Pfam" id="PF00084">
    <property type="entry name" value="Sushi"/>
    <property type="match status" value="3"/>
</dbReference>
<evidence type="ECO:0000313" key="5">
    <source>
        <dbReference type="RefSeq" id="XP_035658473.1"/>
    </source>
</evidence>
<dbReference type="GeneID" id="118403780"/>
<dbReference type="RefSeq" id="XP_035658473.1">
    <property type="nucleotide sequence ID" value="XM_035802580.1"/>
</dbReference>
<feature type="domain" description="Sushi" evidence="3">
    <location>
        <begin position="51"/>
        <end position="113"/>
    </location>
</feature>
<evidence type="ECO:0000259" key="3">
    <source>
        <dbReference type="PROSITE" id="PS50923"/>
    </source>
</evidence>
<comment type="caution">
    <text evidence="2">Lacks conserved residue(s) required for the propagation of feature annotation.</text>
</comment>
<dbReference type="CDD" id="cd00033">
    <property type="entry name" value="CCP"/>
    <property type="match status" value="3"/>
</dbReference>
<dbReference type="Gene3D" id="2.10.70.10">
    <property type="entry name" value="Complement Module, domain 1"/>
    <property type="match status" value="3"/>
</dbReference>
<dbReference type="InterPro" id="IPR000436">
    <property type="entry name" value="Sushi_SCR_CCP_dom"/>
</dbReference>
<dbReference type="OrthoDB" id="406096at2759"/>
<dbReference type="PANTHER" id="PTHR46748:SF1">
    <property type="entry name" value="IGGFC-BINDING PROTEIN N-TERMINAL DOMAIN-CONTAINING PROTEIN"/>
    <property type="match status" value="1"/>
</dbReference>
<dbReference type="KEGG" id="bfo:118403780"/>
<gene>
    <name evidence="5" type="primary">LOC118403780</name>
</gene>
<feature type="domain" description="Sushi" evidence="3">
    <location>
        <begin position="1"/>
        <end position="50"/>
    </location>
</feature>
<evidence type="ECO:0000256" key="2">
    <source>
        <dbReference type="PROSITE-ProRule" id="PRU00302"/>
    </source>
</evidence>
<dbReference type="PROSITE" id="PS50923">
    <property type="entry name" value="SUSHI"/>
    <property type="match status" value="3"/>
</dbReference>
<dbReference type="OMA" id="RRITCET"/>
<name>A0A9J7HFS3_BRAFL</name>
<reference evidence="4" key="1">
    <citation type="journal article" date="2020" name="Nat. Ecol. Evol.">
        <title>Deeply conserved synteny resolves early events in vertebrate evolution.</title>
        <authorList>
            <person name="Simakov O."/>
            <person name="Marletaz F."/>
            <person name="Yue J.X."/>
            <person name="O'Connell B."/>
            <person name="Jenkins J."/>
            <person name="Brandt A."/>
            <person name="Calef R."/>
            <person name="Tung C.H."/>
            <person name="Huang T.K."/>
            <person name="Schmutz J."/>
            <person name="Satoh N."/>
            <person name="Yu J.K."/>
            <person name="Putnam N.H."/>
            <person name="Green R.E."/>
            <person name="Rokhsar D.S."/>
        </authorList>
    </citation>
    <scope>NUCLEOTIDE SEQUENCE [LARGE SCALE GENOMIC DNA]</scope>
    <source>
        <strain evidence="4">S238N-H82</strain>
    </source>
</reference>
<accession>A0A9J7HFS3</accession>
<dbReference type="PANTHER" id="PTHR46748">
    <property type="entry name" value="LRRNT DOMAIN-CONTAINING PROTEIN"/>
    <property type="match status" value="1"/>
</dbReference>
<evidence type="ECO:0000256" key="1">
    <source>
        <dbReference type="ARBA" id="ARBA00023157"/>
    </source>
</evidence>
<dbReference type="InterPro" id="IPR035976">
    <property type="entry name" value="Sushi/SCR/CCP_sf"/>
</dbReference>
<dbReference type="Proteomes" id="UP000001554">
    <property type="component" value="Chromosome 16"/>
</dbReference>
<keyword evidence="1" id="KW-1015">Disulfide bond</keyword>
<protein>
    <submittedName>
        <fullName evidence="5">P-selectin-like</fullName>
    </submittedName>
</protein>
<dbReference type="SUPFAM" id="SSF57535">
    <property type="entry name" value="Complement control module/SCR domain"/>
    <property type="match status" value="3"/>
</dbReference>
<feature type="domain" description="Sushi" evidence="3">
    <location>
        <begin position="114"/>
        <end position="175"/>
    </location>
</feature>
<reference evidence="5" key="2">
    <citation type="submission" date="2025-08" db="UniProtKB">
        <authorList>
            <consortium name="RefSeq"/>
        </authorList>
    </citation>
    <scope>IDENTIFICATION</scope>
    <source>
        <strain evidence="5">S238N-H82</strain>
        <tissue evidence="5">Testes</tissue>
    </source>
</reference>
<dbReference type="SMART" id="SM00032">
    <property type="entry name" value="CCP"/>
    <property type="match status" value="3"/>
</dbReference>
<keyword evidence="4" id="KW-1185">Reference proteome</keyword>
<proteinExistence type="predicted"/>